<keyword evidence="3" id="KW-1185">Reference proteome</keyword>
<evidence type="ECO:0000256" key="1">
    <source>
        <dbReference type="SAM" id="MobiDB-lite"/>
    </source>
</evidence>
<comment type="caution">
    <text evidence="2">The sequence shown here is derived from an EMBL/GenBank/DDBJ whole genome shotgun (WGS) entry which is preliminary data.</text>
</comment>
<sequence length="72" mass="7492">MASSGEDVQLLETNKLYCQATALEDPGTMRHLFLNVDPDGSGICLCSSSSNNNSSSSSNNNSSSISSTSSNK</sequence>
<feature type="region of interest" description="Disordered" evidence="1">
    <location>
        <begin position="49"/>
        <end position="72"/>
    </location>
</feature>
<organism evidence="2 3">
    <name type="scientific">Phyllachora maydis</name>
    <dbReference type="NCBI Taxonomy" id="1825666"/>
    <lineage>
        <taxon>Eukaryota</taxon>
        <taxon>Fungi</taxon>
        <taxon>Dikarya</taxon>
        <taxon>Ascomycota</taxon>
        <taxon>Pezizomycotina</taxon>
        <taxon>Sordariomycetes</taxon>
        <taxon>Sordariomycetidae</taxon>
        <taxon>Phyllachorales</taxon>
        <taxon>Phyllachoraceae</taxon>
        <taxon>Phyllachora</taxon>
    </lineage>
</organism>
<proteinExistence type="predicted"/>
<dbReference type="Proteomes" id="UP001217918">
    <property type="component" value="Unassembled WGS sequence"/>
</dbReference>
<evidence type="ECO:0000313" key="3">
    <source>
        <dbReference type="Proteomes" id="UP001217918"/>
    </source>
</evidence>
<protein>
    <submittedName>
        <fullName evidence="2">Uncharacterized protein</fullName>
    </submittedName>
</protein>
<name>A0AAD9M8U9_9PEZI</name>
<evidence type="ECO:0000313" key="2">
    <source>
        <dbReference type="EMBL" id="KAK2068474.1"/>
    </source>
</evidence>
<dbReference type="EMBL" id="JAQQPM010000002">
    <property type="protein sequence ID" value="KAK2068474.1"/>
    <property type="molecule type" value="Genomic_DNA"/>
</dbReference>
<accession>A0AAD9M8U9</accession>
<dbReference type="AlphaFoldDB" id="A0AAD9M8U9"/>
<reference evidence="2" key="1">
    <citation type="journal article" date="2023" name="Mol. Plant Microbe Interact.">
        <title>Elucidating the Obligate Nature and Biological Capacity of an Invasive Fungal Corn Pathogen.</title>
        <authorList>
            <person name="MacCready J.S."/>
            <person name="Roggenkamp E.M."/>
            <person name="Gdanetz K."/>
            <person name="Chilvers M.I."/>
        </authorList>
    </citation>
    <scope>NUCLEOTIDE SEQUENCE</scope>
    <source>
        <strain evidence="2">PM02</strain>
    </source>
</reference>
<gene>
    <name evidence="2" type="ORF">P8C59_003109</name>
</gene>